<evidence type="ECO:0000313" key="6">
    <source>
        <dbReference type="Ensembl" id="ENSSGRP00000078470.1"/>
    </source>
</evidence>
<dbReference type="SMART" id="SM00110">
    <property type="entry name" value="C1Q"/>
    <property type="match status" value="1"/>
</dbReference>
<dbReference type="PANTHER" id="PTHR22923:SF102">
    <property type="entry name" value="CEREBELLIN 13-RELATED"/>
    <property type="match status" value="1"/>
</dbReference>
<dbReference type="Gene3D" id="2.60.120.40">
    <property type="match status" value="1"/>
</dbReference>
<comment type="subcellular location">
    <subcellularLocation>
        <location evidence="1">Secreted</location>
    </subcellularLocation>
</comment>
<evidence type="ECO:0000256" key="4">
    <source>
        <dbReference type="SAM" id="Coils"/>
    </source>
</evidence>
<keyword evidence="7" id="KW-1185">Reference proteome</keyword>
<dbReference type="GO" id="GO:0005576">
    <property type="term" value="C:extracellular region"/>
    <property type="evidence" value="ECO:0007669"/>
    <property type="project" value="UniProtKB-SubCell"/>
</dbReference>
<reference evidence="6" key="2">
    <citation type="submission" date="2025-09" db="UniProtKB">
        <authorList>
            <consortium name="Ensembl"/>
        </authorList>
    </citation>
    <scope>IDENTIFICATION</scope>
</reference>
<dbReference type="InParanoid" id="A0A672QQR7"/>
<dbReference type="InterPro" id="IPR001073">
    <property type="entry name" value="C1q_dom"/>
</dbReference>
<sequence>MMAVTNATADLCWEFSSLAEDLFSPNVNIIAELEKLKNTDERIQKLEESVRLFTAKKVAFLAGLLESGTGHTGPTNTPKTLVYKKVFSNIGGAYDLNTGKFSPIKGAYYFRLYGHSHGGTTTAVSLLKNGATQCSLHSWKPVSNGNASNAVVLTLEIGDQISTRHDANTWVYDDPESYTSFCGFLIFPL</sequence>
<dbReference type="PROSITE" id="PS50871">
    <property type="entry name" value="C1Q"/>
    <property type="match status" value="1"/>
</dbReference>
<dbReference type="SUPFAM" id="SSF49842">
    <property type="entry name" value="TNF-like"/>
    <property type="match status" value="1"/>
</dbReference>
<reference evidence="6" key="1">
    <citation type="submission" date="2025-08" db="UniProtKB">
        <authorList>
            <consortium name="Ensembl"/>
        </authorList>
    </citation>
    <scope>IDENTIFICATION</scope>
</reference>
<proteinExistence type="predicted"/>
<dbReference type="PANTHER" id="PTHR22923">
    <property type="entry name" value="CEREBELLIN-RELATED"/>
    <property type="match status" value="1"/>
</dbReference>
<feature type="domain" description="C1q" evidence="5">
    <location>
        <begin position="53"/>
        <end position="189"/>
    </location>
</feature>
<keyword evidence="2" id="KW-0964">Secreted</keyword>
<keyword evidence="4" id="KW-0175">Coiled coil</keyword>
<evidence type="ECO:0000256" key="3">
    <source>
        <dbReference type="ARBA" id="ARBA00022729"/>
    </source>
</evidence>
<evidence type="ECO:0000256" key="2">
    <source>
        <dbReference type="ARBA" id="ARBA00022525"/>
    </source>
</evidence>
<dbReference type="Ensembl" id="ENSSGRT00000083549.1">
    <property type="protein sequence ID" value="ENSSGRP00000078470.1"/>
    <property type="gene ID" value="ENSSGRG00000039741.1"/>
</dbReference>
<dbReference type="InterPro" id="IPR008983">
    <property type="entry name" value="Tumour_necrosis_fac-like_dom"/>
</dbReference>
<dbReference type="OMA" id="FSCHTHF"/>
<keyword evidence="3" id="KW-0732">Signal</keyword>
<organism evidence="6 7">
    <name type="scientific">Sinocyclocheilus grahami</name>
    <name type="common">Dianchi golden-line fish</name>
    <name type="synonym">Barbus grahami</name>
    <dbReference type="NCBI Taxonomy" id="75366"/>
    <lineage>
        <taxon>Eukaryota</taxon>
        <taxon>Metazoa</taxon>
        <taxon>Chordata</taxon>
        <taxon>Craniata</taxon>
        <taxon>Vertebrata</taxon>
        <taxon>Euteleostomi</taxon>
        <taxon>Actinopterygii</taxon>
        <taxon>Neopterygii</taxon>
        <taxon>Teleostei</taxon>
        <taxon>Ostariophysi</taxon>
        <taxon>Cypriniformes</taxon>
        <taxon>Cyprinidae</taxon>
        <taxon>Cyprininae</taxon>
        <taxon>Sinocyclocheilus</taxon>
    </lineage>
</organism>
<feature type="coiled-coil region" evidence="4">
    <location>
        <begin position="29"/>
        <end position="56"/>
    </location>
</feature>
<dbReference type="Pfam" id="PF00386">
    <property type="entry name" value="C1q"/>
    <property type="match status" value="1"/>
</dbReference>
<dbReference type="PRINTS" id="PR00007">
    <property type="entry name" value="COMPLEMNTC1Q"/>
</dbReference>
<evidence type="ECO:0000259" key="5">
    <source>
        <dbReference type="PROSITE" id="PS50871"/>
    </source>
</evidence>
<evidence type="ECO:0000313" key="7">
    <source>
        <dbReference type="Proteomes" id="UP000472262"/>
    </source>
</evidence>
<name>A0A672QQR7_SINGR</name>
<dbReference type="InterPro" id="IPR050822">
    <property type="entry name" value="Cerebellin_Synaptic_Org"/>
</dbReference>
<dbReference type="AlphaFoldDB" id="A0A672QQR7"/>
<dbReference type="Proteomes" id="UP000472262">
    <property type="component" value="Unassembled WGS sequence"/>
</dbReference>
<protein>
    <submittedName>
        <fullName evidence="6">Cerebellin 5</fullName>
    </submittedName>
</protein>
<accession>A0A672QQR7</accession>
<evidence type="ECO:0000256" key="1">
    <source>
        <dbReference type="ARBA" id="ARBA00004613"/>
    </source>
</evidence>